<dbReference type="InterPro" id="IPR036412">
    <property type="entry name" value="HAD-like_sf"/>
</dbReference>
<dbReference type="InterPro" id="IPR023214">
    <property type="entry name" value="HAD_sf"/>
</dbReference>
<reference evidence="5 6" key="1">
    <citation type="journal article" date="2012" name="ISME J.">
        <title>Nitrification expanded: discovery, physiology and genomics of a nitrite-oxidizing bacterium from the phylum Chloroflexi.</title>
        <authorList>
            <person name="Sorokin D.Y."/>
            <person name="Lucker S."/>
            <person name="Vejmelkova D."/>
            <person name="Kostrikina N.A."/>
            <person name="Kleerebezem R."/>
            <person name="Rijpstra W.I."/>
            <person name="Damste J.S."/>
            <person name="Le Paslier D."/>
            <person name="Muyzer G."/>
            <person name="Wagner M."/>
            <person name="van Loosdrecht M.C."/>
            <person name="Daims H."/>
        </authorList>
    </citation>
    <scope>NUCLEOTIDE SEQUENCE [LARGE SCALE GENOMIC DNA]</scope>
    <source>
        <strain evidence="6">none</strain>
    </source>
</reference>
<evidence type="ECO:0000256" key="1">
    <source>
        <dbReference type="ARBA" id="ARBA00000830"/>
    </source>
</evidence>
<dbReference type="GO" id="GO:0008967">
    <property type="term" value="F:phosphoglycolate phosphatase activity"/>
    <property type="evidence" value="ECO:0007669"/>
    <property type="project" value="UniProtKB-EC"/>
</dbReference>
<comment type="similarity">
    <text evidence="3">Belongs to the HAD-like hydrolase superfamily. CbbY/CbbZ/Gph/YieH family.</text>
</comment>
<dbReference type="Pfam" id="PF00702">
    <property type="entry name" value="Hydrolase"/>
    <property type="match status" value="1"/>
</dbReference>
<gene>
    <name evidence="5" type="ORF">NITHO_3310039</name>
</gene>
<dbReference type="Gene3D" id="1.10.150.240">
    <property type="entry name" value="Putative phosphatase, domain 2"/>
    <property type="match status" value="1"/>
</dbReference>
<dbReference type="RefSeq" id="WP_008478405.1">
    <property type="nucleotide sequence ID" value="NZ_CAGS01000259.1"/>
</dbReference>
<comment type="pathway">
    <text evidence="2">Organic acid metabolism; glycolate biosynthesis; glycolate from 2-phosphoglycolate: step 1/1.</text>
</comment>
<accession>I4EI10</accession>
<sequence length="237" mass="24595">MRGLVLFDIDGTLLRAGDPAHKAAFVTALRQVYGYPATLDGVPLAGMLDSQIARLALARHGLGASDVDARLIDAAALMGEAYAAAVSAGSRVDHLLPGTVTLAEHLRDAGFGLGVLTGNARAVARAKLAAARIDTLLPVGAYGDTAQERAHLVPMALQDAERHYAVAFPLKRTVLIGDTPRDIEAARAGDTRIIAVATGRSTVEQLAAHAPDAVFPDLTGTQAVLDAIQALVETVRG</sequence>
<evidence type="ECO:0000313" key="6">
    <source>
        <dbReference type="Proteomes" id="UP000004221"/>
    </source>
</evidence>
<dbReference type="Gene3D" id="3.40.50.1000">
    <property type="entry name" value="HAD superfamily/HAD-like"/>
    <property type="match status" value="1"/>
</dbReference>
<dbReference type="AlphaFoldDB" id="I4EI10"/>
<keyword evidence="6" id="KW-1185">Reference proteome</keyword>
<protein>
    <recommendedName>
        <fullName evidence="4">phosphoglycolate phosphatase</fullName>
        <ecNumber evidence="4">3.1.3.18</ecNumber>
    </recommendedName>
</protein>
<organism evidence="5 6">
    <name type="scientific">Nitrolancea hollandica Lb</name>
    <dbReference type="NCBI Taxonomy" id="1129897"/>
    <lineage>
        <taxon>Bacteria</taxon>
        <taxon>Pseudomonadati</taxon>
        <taxon>Thermomicrobiota</taxon>
        <taxon>Thermomicrobia</taxon>
        <taxon>Sphaerobacterales</taxon>
        <taxon>Sphaerobacterineae</taxon>
        <taxon>Sphaerobacteraceae</taxon>
        <taxon>Nitrolancea</taxon>
    </lineage>
</organism>
<dbReference type="GO" id="GO:0006281">
    <property type="term" value="P:DNA repair"/>
    <property type="evidence" value="ECO:0007669"/>
    <property type="project" value="TreeGrafter"/>
</dbReference>
<dbReference type="OrthoDB" id="9781769at2"/>
<dbReference type="SFLD" id="SFLDS00003">
    <property type="entry name" value="Haloacid_Dehalogenase"/>
    <property type="match status" value="1"/>
</dbReference>
<dbReference type="SFLD" id="SFLDG01129">
    <property type="entry name" value="C1.5:_HAD__Beta-PGM__Phosphata"/>
    <property type="match status" value="1"/>
</dbReference>
<comment type="catalytic activity">
    <reaction evidence="1">
        <text>2-phosphoglycolate + H2O = glycolate + phosphate</text>
        <dbReference type="Rhea" id="RHEA:14369"/>
        <dbReference type="ChEBI" id="CHEBI:15377"/>
        <dbReference type="ChEBI" id="CHEBI:29805"/>
        <dbReference type="ChEBI" id="CHEBI:43474"/>
        <dbReference type="ChEBI" id="CHEBI:58033"/>
        <dbReference type="EC" id="3.1.3.18"/>
    </reaction>
</comment>
<name>I4EI10_9BACT</name>
<dbReference type="PANTHER" id="PTHR43434:SF1">
    <property type="entry name" value="PHOSPHOGLYCOLATE PHOSPHATASE"/>
    <property type="match status" value="1"/>
</dbReference>
<dbReference type="EC" id="3.1.3.18" evidence="4"/>
<dbReference type="EMBL" id="CAGS01000259">
    <property type="protein sequence ID" value="CCF84322.1"/>
    <property type="molecule type" value="Genomic_DNA"/>
</dbReference>
<evidence type="ECO:0000256" key="4">
    <source>
        <dbReference type="ARBA" id="ARBA00013078"/>
    </source>
</evidence>
<comment type="caution">
    <text evidence="5">The sequence shown here is derived from an EMBL/GenBank/DDBJ whole genome shotgun (WGS) entry which is preliminary data.</text>
</comment>
<dbReference type="InterPro" id="IPR023198">
    <property type="entry name" value="PGP-like_dom2"/>
</dbReference>
<evidence type="ECO:0000256" key="2">
    <source>
        <dbReference type="ARBA" id="ARBA00004818"/>
    </source>
</evidence>
<proteinExistence type="inferred from homology"/>
<dbReference type="PANTHER" id="PTHR43434">
    <property type="entry name" value="PHOSPHOGLYCOLATE PHOSPHATASE"/>
    <property type="match status" value="1"/>
</dbReference>
<keyword evidence="5" id="KW-0378">Hydrolase</keyword>
<evidence type="ECO:0000256" key="3">
    <source>
        <dbReference type="ARBA" id="ARBA00006171"/>
    </source>
</evidence>
<dbReference type="SUPFAM" id="SSF56784">
    <property type="entry name" value="HAD-like"/>
    <property type="match status" value="1"/>
</dbReference>
<evidence type="ECO:0000313" key="5">
    <source>
        <dbReference type="EMBL" id="CCF84322.1"/>
    </source>
</evidence>
<dbReference type="InterPro" id="IPR050155">
    <property type="entry name" value="HAD-like_hydrolase_sf"/>
</dbReference>
<dbReference type="Proteomes" id="UP000004221">
    <property type="component" value="Unassembled WGS sequence"/>
</dbReference>